<comment type="caution">
    <text evidence="9">The sequence shown here is derived from an EMBL/GenBank/DDBJ whole genome shotgun (WGS) entry which is preliminary data.</text>
</comment>
<evidence type="ECO:0000256" key="6">
    <source>
        <dbReference type="ARBA" id="ARBA00022989"/>
    </source>
</evidence>
<keyword evidence="10" id="KW-1185">Reference proteome</keyword>
<comment type="caution">
    <text evidence="8">Lacks conserved residue(s) required for the propagation of feature annotation.</text>
</comment>
<sequence length="147" mass="15692">MFALRETRTFKQKLIPLFLFLASLNIGIWVAAGIALIEYDLIGEEVLACNLGLSHASNADHIAAVDNVTHKLIQSGKRPCLIVFFFSIDYSTVVVCASIAVAATATVVASKFPSFETVGGIIGTVVSGIFYLLIGIMNAVAPCGLWK</sequence>
<keyword evidence="3 8" id="KW-0813">Transport</keyword>
<evidence type="ECO:0000256" key="2">
    <source>
        <dbReference type="ARBA" id="ARBA00010892"/>
    </source>
</evidence>
<organism evidence="9 10">
    <name type="scientific">Basidiobolus meristosporus CBS 931.73</name>
    <dbReference type="NCBI Taxonomy" id="1314790"/>
    <lineage>
        <taxon>Eukaryota</taxon>
        <taxon>Fungi</taxon>
        <taxon>Fungi incertae sedis</taxon>
        <taxon>Zoopagomycota</taxon>
        <taxon>Entomophthoromycotina</taxon>
        <taxon>Basidiobolomycetes</taxon>
        <taxon>Basidiobolales</taxon>
        <taxon>Basidiobolaceae</taxon>
        <taxon>Basidiobolus</taxon>
    </lineage>
</organism>
<dbReference type="GO" id="GO:0012505">
    <property type="term" value="C:endomembrane system"/>
    <property type="evidence" value="ECO:0007669"/>
    <property type="project" value="UniProtKB-SubCell"/>
</dbReference>
<keyword evidence="4" id="KW-0533">Nickel</keyword>
<reference evidence="9 10" key="1">
    <citation type="submission" date="2016-07" db="EMBL/GenBank/DDBJ databases">
        <title>Pervasive Adenine N6-methylation of Active Genes in Fungi.</title>
        <authorList>
            <consortium name="DOE Joint Genome Institute"/>
            <person name="Mondo S.J."/>
            <person name="Dannebaum R.O."/>
            <person name="Kuo R.C."/>
            <person name="Labutti K."/>
            <person name="Haridas S."/>
            <person name="Kuo A."/>
            <person name="Salamov A."/>
            <person name="Ahrendt S.R."/>
            <person name="Lipzen A."/>
            <person name="Sullivan W."/>
            <person name="Andreopoulos W.B."/>
            <person name="Clum A."/>
            <person name="Lindquist E."/>
            <person name="Daum C."/>
            <person name="Ramamoorthy G.K."/>
            <person name="Gryganskyi A."/>
            <person name="Culley D."/>
            <person name="Magnuson J.K."/>
            <person name="James T.Y."/>
            <person name="O'Malley M.A."/>
            <person name="Stajich J.E."/>
            <person name="Spatafora J.W."/>
            <person name="Visel A."/>
            <person name="Grigoriev I.V."/>
        </authorList>
    </citation>
    <scope>NUCLEOTIDE SEQUENCE [LARGE SCALE GENOMIC DNA]</scope>
    <source>
        <strain evidence="9 10">CBS 931.73</strain>
    </source>
</reference>
<keyword evidence="6 8" id="KW-1133">Transmembrane helix</keyword>
<evidence type="ECO:0000313" key="9">
    <source>
        <dbReference type="EMBL" id="ORX90807.1"/>
    </source>
</evidence>
<dbReference type="AlphaFoldDB" id="A0A1Y1XYH5"/>
<dbReference type="Proteomes" id="UP000193498">
    <property type="component" value="Unassembled WGS sequence"/>
</dbReference>
<dbReference type="GO" id="GO:0015099">
    <property type="term" value="F:nickel cation transmembrane transporter activity"/>
    <property type="evidence" value="ECO:0007669"/>
    <property type="project" value="UniProtKB-UniRule"/>
</dbReference>
<dbReference type="Pfam" id="PF03824">
    <property type="entry name" value="NicO"/>
    <property type="match status" value="1"/>
</dbReference>
<dbReference type="GO" id="GO:0005886">
    <property type="term" value="C:plasma membrane"/>
    <property type="evidence" value="ECO:0007669"/>
    <property type="project" value="UniProtKB-SubCell"/>
</dbReference>
<protein>
    <recommendedName>
        <fullName evidence="8">Nickel/cobalt efflux system</fullName>
    </recommendedName>
</protein>
<dbReference type="STRING" id="1314790.A0A1Y1XYH5"/>
<keyword evidence="5 8" id="KW-0812">Transmembrane</keyword>
<evidence type="ECO:0000256" key="3">
    <source>
        <dbReference type="ARBA" id="ARBA00022448"/>
    </source>
</evidence>
<comment type="subcellular location">
    <subcellularLocation>
        <location evidence="8">Cell membrane</location>
        <topology evidence="8">Multi-pass membrane protein</topology>
    </subcellularLocation>
    <subcellularLocation>
        <location evidence="1">Endomembrane system</location>
        <topology evidence="1">Multi-pass membrane protein</topology>
    </subcellularLocation>
</comment>
<feature type="transmembrane region" description="Helical" evidence="8">
    <location>
        <begin position="81"/>
        <end position="109"/>
    </location>
</feature>
<dbReference type="EMBL" id="MCFE01000358">
    <property type="protein sequence ID" value="ORX90807.1"/>
    <property type="molecule type" value="Genomic_DNA"/>
</dbReference>
<accession>A0A1Y1XYH5</accession>
<dbReference type="OrthoDB" id="5197598at2759"/>
<evidence type="ECO:0000256" key="8">
    <source>
        <dbReference type="RuleBase" id="RU362101"/>
    </source>
</evidence>
<dbReference type="InterPro" id="IPR004688">
    <property type="entry name" value="Ni/Co_transpt"/>
</dbReference>
<proteinExistence type="inferred from homology"/>
<evidence type="ECO:0000256" key="4">
    <source>
        <dbReference type="ARBA" id="ARBA00022596"/>
    </source>
</evidence>
<gene>
    <name evidence="9" type="ORF">K493DRAFT_304578</name>
</gene>
<feature type="transmembrane region" description="Helical" evidence="8">
    <location>
        <begin position="14"/>
        <end position="37"/>
    </location>
</feature>
<dbReference type="InterPro" id="IPR011541">
    <property type="entry name" value="Ni/Co_transpt_high_affinity"/>
</dbReference>
<comment type="similarity">
    <text evidence="2 8">Belongs to the NiCoT transporter (TC 2.A.52) family.</text>
</comment>
<feature type="transmembrane region" description="Helical" evidence="8">
    <location>
        <begin position="121"/>
        <end position="141"/>
    </location>
</feature>
<name>A0A1Y1XYH5_9FUNG</name>
<keyword evidence="7 8" id="KW-0472">Membrane</keyword>
<dbReference type="InParanoid" id="A0A1Y1XYH5"/>
<evidence type="ECO:0000313" key="10">
    <source>
        <dbReference type="Proteomes" id="UP000193498"/>
    </source>
</evidence>
<evidence type="ECO:0000256" key="1">
    <source>
        <dbReference type="ARBA" id="ARBA00004127"/>
    </source>
</evidence>
<dbReference type="PANTHER" id="PTHR31611:SF0">
    <property type="entry name" value="HIGH-AFFINITY NICKEL TRANSPORT PROTEIN NIC1"/>
    <property type="match status" value="1"/>
</dbReference>
<evidence type="ECO:0000256" key="5">
    <source>
        <dbReference type="ARBA" id="ARBA00022692"/>
    </source>
</evidence>
<dbReference type="PANTHER" id="PTHR31611">
    <property type="entry name" value="HIGH-AFFINITY NICKEL TRANSPORT PROTEIN NIC1"/>
    <property type="match status" value="1"/>
</dbReference>
<evidence type="ECO:0000256" key="7">
    <source>
        <dbReference type="ARBA" id="ARBA00023136"/>
    </source>
</evidence>